<organism evidence="3">
    <name type="scientific">Citrobacter rodentium</name>
    <dbReference type="NCBI Taxonomy" id="67825"/>
    <lineage>
        <taxon>Bacteria</taxon>
        <taxon>Pseudomonadati</taxon>
        <taxon>Pseudomonadota</taxon>
        <taxon>Gammaproteobacteria</taxon>
        <taxon>Enterobacterales</taxon>
        <taxon>Enterobacteriaceae</taxon>
        <taxon>Citrobacter</taxon>
    </lineage>
</organism>
<dbReference type="EMBL" id="CP038008">
    <property type="protein sequence ID" value="QBY27887.1"/>
    <property type="molecule type" value="Genomic_DNA"/>
</dbReference>
<gene>
    <name evidence="3" type="ORF">E2R62_02905</name>
</gene>
<dbReference type="AlphaFoldDB" id="A0A482PGQ6"/>
<accession>A0A482PGQ6</accession>
<dbReference type="PRINTS" id="PR00069">
    <property type="entry name" value="ALDKETRDTASE"/>
</dbReference>
<dbReference type="GO" id="GO:0016491">
    <property type="term" value="F:oxidoreductase activity"/>
    <property type="evidence" value="ECO:0007669"/>
    <property type="project" value="UniProtKB-KW"/>
</dbReference>
<dbReference type="InterPro" id="IPR020471">
    <property type="entry name" value="AKR"/>
</dbReference>
<evidence type="ECO:0000256" key="1">
    <source>
        <dbReference type="ARBA" id="ARBA00023002"/>
    </source>
</evidence>
<keyword evidence="1" id="KW-0560">Oxidoreductase</keyword>
<protein>
    <submittedName>
        <fullName evidence="3">Aldo/keto reductase</fullName>
    </submittedName>
</protein>
<reference evidence="3" key="1">
    <citation type="submission" date="2019-03" db="EMBL/GenBank/DDBJ databases">
        <title>Complete genome sequence of enteropathogenic Citrobacter rodentium strain DBS100.</title>
        <authorList>
            <person name="Popov G."/>
            <person name="Fiebig A."/>
            <person name="Shideler S."/>
            <person name="Coombes B."/>
            <person name="Savchenko A."/>
        </authorList>
    </citation>
    <scope>NUCLEOTIDE SEQUENCE</scope>
    <source>
        <strain evidence="3">DBS100</strain>
    </source>
</reference>
<dbReference type="Pfam" id="PF00248">
    <property type="entry name" value="Aldo_ket_red"/>
    <property type="match status" value="1"/>
</dbReference>
<sequence>MKMIPLGNTGISLSRMGLGTWAIGGGPAWNGDLDLRICIDTIIEAHRCGINLIDTAPGYNFGNSEVIVGQALKKLPRSEIVVETKCGIVWQREGSLFNKVGDRQLYKNLSPDSIREEVEASLQRLGIDCIDIYMTHWQSVPPFFTPVAETVGVLNELKAEGKIRSIGAANVDAAHIHEYLKHGALDIVQAKYSILDRSLESELLPLCLENNIVVQVYSPLEQGLLTGTITRDYVPEGARANKVWFQRQNMLRVLDMLEQWRPLCRKYQCAIPTLALAWILKQSNLISILSGATAPEQVRQNVEALAIELSDADSLLMREMAEALCQ</sequence>
<evidence type="ECO:0000313" key="3">
    <source>
        <dbReference type="EMBL" id="QBY27887.1"/>
    </source>
</evidence>
<dbReference type="RefSeq" id="WP_012905560.1">
    <property type="nucleotide sequence ID" value="NZ_CAJTBI010000038.1"/>
</dbReference>
<name>A0A482PGQ6_CITRO</name>
<dbReference type="SUPFAM" id="SSF51430">
    <property type="entry name" value="NAD(P)-linked oxidoreductase"/>
    <property type="match status" value="1"/>
</dbReference>
<dbReference type="GO" id="GO:0005829">
    <property type="term" value="C:cytosol"/>
    <property type="evidence" value="ECO:0007669"/>
    <property type="project" value="TreeGrafter"/>
</dbReference>
<evidence type="ECO:0000259" key="2">
    <source>
        <dbReference type="Pfam" id="PF00248"/>
    </source>
</evidence>
<dbReference type="InterPro" id="IPR036812">
    <property type="entry name" value="NAD(P)_OxRdtase_dom_sf"/>
</dbReference>
<dbReference type="PANTHER" id="PTHR43364:SF4">
    <property type="entry name" value="NAD(P)-LINKED OXIDOREDUCTASE SUPERFAMILY PROTEIN"/>
    <property type="match status" value="1"/>
</dbReference>
<dbReference type="InterPro" id="IPR050523">
    <property type="entry name" value="AKR_Detox_Biosynth"/>
</dbReference>
<dbReference type="OMA" id="TKFGMDM"/>
<dbReference type="InterPro" id="IPR023210">
    <property type="entry name" value="NADP_OxRdtase_dom"/>
</dbReference>
<proteinExistence type="predicted"/>
<dbReference type="Gene3D" id="3.20.20.100">
    <property type="entry name" value="NADP-dependent oxidoreductase domain"/>
    <property type="match status" value="1"/>
</dbReference>
<dbReference type="CDD" id="cd19149">
    <property type="entry name" value="AKR_AKR11B2"/>
    <property type="match status" value="1"/>
</dbReference>
<feature type="domain" description="NADP-dependent oxidoreductase" evidence="2">
    <location>
        <begin position="15"/>
        <end position="314"/>
    </location>
</feature>
<dbReference type="PANTHER" id="PTHR43364">
    <property type="entry name" value="NADH-SPECIFIC METHYLGLYOXAL REDUCTASE-RELATED"/>
    <property type="match status" value="1"/>
</dbReference>